<comment type="caution">
    <text evidence="1">The sequence shown here is derived from an EMBL/GenBank/DDBJ whole genome shotgun (WGS) entry which is preliminary data.</text>
</comment>
<sequence length="52" mass="5573">MTNSPPLYLGLDQVWAKVRKGLKGSNLDLIHQGLSVPADAALTKFASVHLSN</sequence>
<name>A0ACC6R8S8_9GAMM</name>
<accession>A0ACC6R8S8</accession>
<reference evidence="1" key="1">
    <citation type="submission" date="2024-02" db="EMBL/GenBank/DDBJ databases">
        <title>Bacteria isolated from the canopy kelp, Nereocystis luetkeana.</title>
        <authorList>
            <person name="Pfister C.A."/>
            <person name="Younker I.T."/>
            <person name="Light S.H."/>
        </authorList>
    </citation>
    <scope>NUCLEOTIDE SEQUENCE</scope>
    <source>
        <strain evidence="1">TN.2.01</strain>
    </source>
</reference>
<keyword evidence="2" id="KW-1185">Reference proteome</keyword>
<organism evidence="1 2">
    <name type="scientific">Pseudoalteromonas undina</name>
    <dbReference type="NCBI Taxonomy" id="43660"/>
    <lineage>
        <taxon>Bacteria</taxon>
        <taxon>Pseudomonadati</taxon>
        <taxon>Pseudomonadota</taxon>
        <taxon>Gammaproteobacteria</taxon>
        <taxon>Alteromonadales</taxon>
        <taxon>Pseudoalteromonadaceae</taxon>
        <taxon>Pseudoalteromonas</taxon>
    </lineage>
</organism>
<evidence type="ECO:0000313" key="2">
    <source>
        <dbReference type="Proteomes" id="UP001374952"/>
    </source>
</evidence>
<proteinExistence type="predicted"/>
<dbReference type="Proteomes" id="UP001374952">
    <property type="component" value="Unassembled WGS sequence"/>
</dbReference>
<evidence type="ECO:0000313" key="1">
    <source>
        <dbReference type="EMBL" id="MEL0606204.1"/>
    </source>
</evidence>
<dbReference type="EMBL" id="JBAKAX010000031">
    <property type="protein sequence ID" value="MEL0606204.1"/>
    <property type="molecule type" value="Genomic_DNA"/>
</dbReference>
<protein>
    <submittedName>
        <fullName evidence="1">Uncharacterized protein</fullName>
    </submittedName>
</protein>
<gene>
    <name evidence="1" type="ORF">V6250_18700</name>
</gene>